<gene>
    <name evidence="2" type="ORF">C8J48_0018</name>
</gene>
<reference evidence="2 3" key="1">
    <citation type="submission" date="2018-04" db="EMBL/GenBank/DDBJ databases">
        <title>Genomic Encyclopedia of Archaeal and Bacterial Type Strains, Phase II (KMG-II): from individual species to whole genera.</title>
        <authorList>
            <person name="Goeker M."/>
        </authorList>
    </citation>
    <scope>NUCLEOTIDE SEQUENCE [LARGE SCALE GENOMIC DNA]</scope>
    <source>
        <strain evidence="2 3">DSM 45169</strain>
    </source>
</reference>
<dbReference type="RefSeq" id="WP_107724372.1">
    <property type="nucleotide sequence ID" value="NZ_PZZP01000001.1"/>
</dbReference>
<comment type="caution">
    <text evidence="2">The sequence shown here is derived from an EMBL/GenBank/DDBJ whole genome shotgun (WGS) entry which is preliminary data.</text>
</comment>
<dbReference type="Proteomes" id="UP000241639">
    <property type="component" value="Unassembled WGS sequence"/>
</dbReference>
<keyword evidence="1" id="KW-0812">Transmembrane</keyword>
<evidence type="ECO:0000313" key="3">
    <source>
        <dbReference type="Proteomes" id="UP000241639"/>
    </source>
</evidence>
<protein>
    <submittedName>
        <fullName evidence="2">Uncharacterized protein</fullName>
    </submittedName>
</protein>
<proteinExistence type="predicted"/>
<accession>A0A2T4Z6E8</accession>
<dbReference type="OrthoDB" id="2990064at2"/>
<feature type="transmembrane region" description="Helical" evidence="1">
    <location>
        <begin position="32"/>
        <end position="53"/>
    </location>
</feature>
<dbReference type="AlphaFoldDB" id="A0A2T4Z6E8"/>
<keyword evidence="1" id="KW-1133">Transmembrane helix</keyword>
<dbReference type="EMBL" id="PZZP01000001">
    <property type="protein sequence ID" value="PTM57470.1"/>
    <property type="molecule type" value="Genomic_DNA"/>
</dbReference>
<feature type="transmembrane region" description="Helical" evidence="1">
    <location>
        <begin position="7"/>
        <end position="26"/>
    </location>
</feature>
<keyword evidence="1" id="KW-0472">Membrane</keyword>
<sequence>MVIIRRSFTLVVTTLTLMWITVFLGWYEPFSWQYSIRVIGSLYFLLAILTSGLMSLPTIREKGKENKGQREEWSFIFLLVTVILFGISLAFP</sequence>
<feature type="transmembrane region" description="Helical" evidence="1">
    <location>
        <begin position="73"/>
        <end position="91"/>
    </location>
</feature>
<evidence type="ECO:0000256" key="1">
    <source>
        <dbReference type="SAM" id="Phobius"/>
    </source>
</evidence>
<name>A0A2T4Z6E8_9BACL</name>
<evidence type="ECO:0000313" key="2">
    <source>
        <dbReference type="EMBL" id="PTM57470.1"/>
    </source>
</evidence>
<keyword evidence="3" id="KW-1185">Reference proteome</keyword>
<organism evidence="2 3">
    <name type="scientific">Desmospora activa DSM 45169</name>
    <dbReference type="NCBI Taxonomy" id="1121389"/>
    <lineage>
        <taxon>Bacteria</taxon>
        <taxon>Bacillati</taxon>
        <taxon>Bacillota</taxon>
        <taxon>Bacilli</taxon>
        <taxon>Bacillales</taxon>
        <taxon>Thermoactinomycetaceae</taxon>
        <taxon>Desmospora</taxon>
    </lineage>
</organism>